<name>A0AAF3ELY6_9BILA</name>
<evidence type="ECO:0000256" key="1">
    <source>
        <dbReference type="SAM" id="MobiDB-lite"/>
    </source>
</evidence>
<dbReference type="CDD" id="cd14692">
    <property type="entry name" value="bZIP_ATF4"/>
    <property type="match status" value="1"/>
</dbReference>
<feature type="domain" description="BZIP" evidence="2">
    <location>
        <begin position="354"/>
        <end position="417"/>
    </location>
</feature>
<proteinExistence type="predicted"/>
<dbReference type="GO" id="GO:0003700">
    <property type="term" value="F:DNA-binding transcription factor activity"/>
    <property type="evidence" value="ECO:0007669"/>
    <property type="project" value="InterPro"/>
</dbReference>
<dbReference type="SMART" id="SM00338">
    <property type="entry name" value="BRLZ"/>
    <property type="match status" value="2"/>
</dbReference>
<feature type="region of interest" description="Disordered" evidence="1">
    <location>
        <begin position="265"/>
        <end position="304"/>
    </location>
</feature>
<protein>
    <submittedName>
        <fullName evidence="4">BZIP domain-containing protein</fullName>
    </submittedName>
</protein>
<feature type="region of interest" description="Disordered" evidence="1">
    <location>
        <begin position="336"/>
        <end position="391"/>
    </location>
</feature>
<dbReference type="InterPro" id="IPR004827">
    <property type="entry name" value="bZIP"/>
</dbReference>
<evidence type="ECO:0000259" key="2">
    <source>
        <dbReference type="PROSITE" id="PS50217"/>
    </source>
</evidence>
<feature type="region of interest" description="Disordered" evidence="1">
    <location>
        <begin position="27"/>
        <end position="52"/>
    </location>
</feature>
<dbReference type="PROSITE" id="PS00036">
    <property type="entry name" value="BZIP_BASIC"/>
    <property type="match status" value="2"/>
</dbReference>
<dbReference type="AlphaFoldDB" id="A0AAF3ELY6"/>
<dbReference type="Gene3D" id="1.20.5.170">
    <property type="match status" value="2"/>
</dbReference>
<feature type="compositionally biased region" description="Basic and acidic residues" evidence="1">
    <location>
        <begin position="376"/>
        <end position="391"/>
    </location>
</feature>
<dbReference type="SUPFAM" id="SSF57959">
    <property type="entry name" value="Leucine zipper domain"/>
    <property type="match status" value="2"/>
</dbReference>
<keyword evidence="3" id="KW-1185">Reference proteome</keyword>
<dbReference type="PROSITE" id="PS50217">
    <property type="entry name" value="BZIP"/>
    <property type="match status" value="2"/>
</dbReference>
<evidence type="ECO:0000313" key="3">
    <source>
        <dbReference type="Proteomes" id="UP000887575"/>
    </source>
</evidence>
<dbReference type="Proteomes" id="UP000887575">
    <property type="component" value="Unassembled WGS sequence"/>
</dbReference>
<feature type="domain" description="BZIP" evidence="2">
    <location>
        <begin position="276"/>
        <end position="335"/>
    </location>
</feature>
<feature type="compositionally biased region" description="Basic and acidic residues" evidence="1">
    <location>
        <begin position="337"/>
        <end position="361"/>
    </location>
</feature>
<reference evidence="4" key="1">
    <citation type="submission" date="2024-02" db="UniProtKB">
        <authorList>
            <consortium name="WormBaseParasite"/>
        </authorList>
    </citation>
    <scope>IDENTIFICATION</scope>
</reference>
<dbReference type="WBParaSite" id="MBELARI_LOCUS15049">
    <property type="protein sequence ID" value="MBELARI_LOCUS15049"/>
    <property type="gene ID" value="MBELARI_LOCUS15049"/>
</dbReference>
<accession>A0AAF3ELY6</accession>
<organism evidence="3 4">
    <name type="scientific">Mesorhabditis belari</name>
    <dbReference type="NCBI Taxonomy" id="2138241"/>
    <lineage>
        <taxon>Eukaryota</taxon>
        <taxon>Metazoa</taxon>
        <taxon>Ecdysozoa</taxon>
        <taxon>Nematoda</taxon>
        <taxon>Chromadorea</taxon>
        <taxon>Rhabditida</taxon>
        <taxon>Rhabditina</taxon>
        <taxon>Rhabditomorpha</taxon>
        <taxon>Rhabditoidea</taxon>
        <taxon>Rhabditidae</taxon>
        <taxon>Mesorhabditinae</taxon>
        <taxon>Mesorhabditis</taxon>
    </lineage>
</organism>
<sequence>MQSGAFEPDDLFKRGGLFSSLIGFKKKANKAPPSRQSSIDQPLPAGCSTSREEPRVFQPLPQISLQVAEEQTPIVQQQRPNERTPFDIYREIVSEVEHFERSSTATPISEFSIHSPSSLSPQLPPHLPQMDPMMGYHQPLQQEQQFFPTWSNLLPPNHPNLDYQSMTMQKYQQCPFMQQVSSLDAPPAYPGMVPQFSQMSPETSKMSIIPPSPFPYFPPPLQQYPLLDVKDEPLEAKLLNALQTQAPIEEFVKLIVRAVKNEEAQPLDESPEVILQRKRQQNNAAAARYRKRQREAKQNAGDELQDLLDRNQELKGTVDRMQLEIELLKRAVLSATRKKEQTGDKEENDERKEYDQLDERRKQNKAASARYRRRKAESSKEARNKLKRLMTEKQKLKENVDLLHSEIGILRQNLKEI</sequence>
<evidence type="ECO:0000313" key="4">
    <source>
        <dbReference type="WBParaSite" id="MBELARI_LOCUS15049"/>
    </source>
</evidence>
<dbReference type="InterPro" id="IPR046347">
    <property type="entry name" value="bZIP_sf"/>
</dbReference>
<dbReference type="Pfam" id="PF07716">
    <property type="entry name" value="bZIP_2"/>
    <property type="match status" value="1"/>
</dbReference>